<evidence type="ECO:0000313" key="1">
    <source>
        <dbReference type="EMBL" id="SIS42693.1"/>
    </source>
</evidence>
<gene>
    <name evidence="1" type="ORF">SAMN05421766_101878</name>
</gene>
<dbReference type="RefSeq" id="WP_175609843.1">
    <property type="nucleotide sequence ID" value="NZ_FTOB01000001.1"/>
</dbReference>
<protein>
    <submittedName>
        <fullName evidence="1">Uncharacterized protein</fullName>
    </submittedName>
</protein>
<accession>A0ABY1KJU6</accession>
<proteinExistence type="predicted"/>
<comment type="caution">
    <text evidence="1">The sequence shown here is derived from an EMBL/GenBank/DDBJ whole genome shotgun (WGS) entry which is preliminary data.</text>
</comment>
<organism evidence="1 2">
    <name type="scientific">Zobellia uliginosa</name>
    <dbReference type="NCBI Taxonomy" id="143224"/>
    <lineage>
        <taxon>Bacteria</taxon>
        <taxon>Pseudomonadati</taxon>
        <taxon>Bacteroidota</taxon>
        <taxon>Flavobacteriia</taxon>
        <taxon>Flavobacteriales</taxon>
        <taxon>Flavobacteriaceae</taxon>
        <taxon>Zobellia</taxon>
    </lineage>
</organism>
<name>A0ABY1KJU6_9FLAO</name>
<evidence type="ECO:0000313" key="2">
    <source>
        <dbReference type="Proteomes" id="UP000185728"/>
    </source>
</evidence>
<sequence>MIAKIRISDNYLIVQIGLAQSIELGEAMSLKLQMNLQTIGDTLSIALLIDKLHV</sequence>
<reference evidence="1 2" key="1">
    <citation type="submission" date="2017-01" db="EMBL/GenBank/DDBJ databases">
        <authorList>
            <person name="Varghese N."/>
            <person name="Submissions S."/>
        </authorList>
    </citation>
    <scope>NUCLEOTIDE SEQUENCE [LARGE SCALE GENOMIC DNA]</scope>
    <source>
        <strain evidence="1 2">DSM 2061</strain>
    </source>
</reference>
<keyword evidence="2" id="KW-1185">Reference proteome</keyword>
<dbReference type="Proteomes" id="UP000185728">
    <property type="component" value="Unassembled WGS sequence"/>
</dbReference>
<dbReference type="EMBL" id="FTOB01000001">
    <property type="protein sequence ID" value="SIS42693.1"/>
    <property type="molecule type" value="Genomic_DNA"/>
</dbReference>